<gene>
    <name evidence="2" type="ORF">GRI42_11235</name>
</gene>
<dbReference type="GO" id="GO:0043565">
    <property type="term" value="F:sequence-specific DNA binding"/>
    <property type="evidence" value="ECO:0007669"/>
    <property type="project" value="InterPro"/>
</dbReference>
<comment type="caution">
    <text evidence="2">The sequence shown here is derived from an EMBL/GenBank/DDBJ whole genome shotgun (WGS) entry which is preliminary data.</text>
</comment>
<feature type="domain" description="HTH araC/xylS-type" evidence="1">
    <location>
        <begin position="171"/>
        <end position="272"/>
    </location>
</feature>
<protein>
    <submittedName>
        <fullName evidence="2">Helix-turn-helix domain-containing protein</fullName>
    </submittedName>
</protein>
<sequence>MGKIEEQGGLPFSFEFVEAPADLRPYCNSLYIFRASEAGYEDWLPAYSGQLAVVPSGYADMTFDKGVVGRTSEVTLMGPLVKARPFKIYGPMLMLGVSLNFRGWAAFTGLPVNENHDAFLDPATAMSPDLLARLAALPDALRSGEIDERGALDVMAAVVRDGLSELSVRHVQVIDTTLEWLSSSFKPEIEVLQDKLPYSERQVQRLVTRFFGQPPVRLIRRYRAVRAATLLSLPELPLEIEAEIRDAFYDQAHMIKEIRAFTGKTPRRIEKNDGTPVRDMLGPDGYSSVDLFGGSEDRQLGRKPV</sequence>
<dbReference type="InterPro" id="IPR018060">
    <property type="entry name" value="HTH_AraC"/>
</dbReference>
<proteinExistence type="predicted"/>
<dbReference type="RefSeq" id="WP_160608571.1">
    <property type="nucleotide sequence ID" value="NZ_WTYF01000004.1"/>
</dbReference>
<dbReference type="Proteomes" id="UP000444185">
    <property type="component" value="Unassembled WGS sequence"/>
</dbReference>
<dbReference type="Pfam" id="PF12833">
    <property type="entry name" value="HTH_18"/>
    <property type="match status" value="1"/>
</dbReference>
<accession>A0A844Y1K9</accession>
<evidence type="ECO:0000259" key="1">
    <source>
        <dbReference type="PROSITE" id="PS01124"/>
    </source>
</evidence>
<dbReference type="PROSITE" id="PS01124">
    <property type="entry name" value="HTH_ARAC_FAMILY_2"/>
    <property type="match status" value="1"/>
</dbReference>
<dbReference type="GO" id="GO:0003700">
    <property type="term" value="F:DNA-binding transcription factor activity"/>
    <property type="evidence" value="ECO:0007669"/>
    <property type="project" value="InterPro"/>
</dbReference>
<keyword evidence="3" id="KW-1185">Reference proteome</keyword>
<dbReference type="Gene3D" id="1.10.10.60">
    <property type="entry name" value="Homeodomain-like"/>
    <property type="match status" value="1"/>
</dbReference>
<name>A0A844Y1K9_9SPHN</name>
<reference evidence="2 3" key="1">
    <citation type="submission" date="2019-12" db="EMBL/GenBank/DDBJ databases">
        <title>Genomic-based taxomic classification of the family Erythrobacteraceae.</title>
        <authorList>
            <person name="Xu L."/>
        </authorList>
    </citation>
    <scope>NUCLEOTIDE SEQUENCE [LARGE SCALE GENOMIC DNA]</scope>
    <source>
        <strain evidence="2 3">DSM 16225</strain>
    </source>
</reference>
<dbReference type="OrthoDB" id="323290at2"/>
<evidence type="ECO:0000313" key="3">
    <source>
        <dbReference type="Proteomes" id="UP000444185"/>
    </source>
</evidence>
<evidence type="ECO:0000313" key="2">
    <source>
        <dbReference type="EMBL" id="MXO51874.1"/>
    </source>
</evidence>
<dbReference type="SMART" id="SM00342">
    <property type="entry name" value="HTH_ARAC"/>
    <property type="match status" value="1"/>
</dbReference>
<organism evidence="2 3">
    <name type="scientific">Qipengyuania gaetbuli</name>
    <dbReference type="NCBI Taxonomy" id="266952"/>
    <lineage>
        <taxon>Bacteria</taxon>
        <taxon>Pseudomonadati</taxon>
        <taxon>Pseudomonadota</taxon>
        <taxon>Alphaproteobacteria</taxon>
        <taxon>Sphingomonadales</taxon>
        <taxon>Erythrobacteraceae</taxon>
        <taxon>Qipengyuania</taxon>
    </lineage>
</organism>
<dbReference type="AlphaFoldDB" id="A0A844Y1K9"/>
<dbReference type="EMBL" id="WTYF01000004">
    <property type="protein sequence ID" value="MXO51874.1"/>
    <property type="molecule type" value="Genomic_DNA"/>
</dbReference>